<proteinExistence type="predicted"/>
<evidence type="ECO:0000313" key="1">
    <source>
        <dbReference type="EMBL" id="GLZ79826.1"/>
    </source>
</evidence>
<name>A0A9W6SSA2_9ACTN</name>
<dbReference type="RefSeq" id="WP_285664968.1">
    <property type="nucleotide sequence ID" value="NZ_BSTX01000003.1"/>
</dbReference>
<sequence length="62" mass="7277">MKFVDRVLDRLVGTGRARAACDYKKWRECVYSGICNTNGWHARYEYVRHTNCKVDTTWLGCC</sequence>
<protein>
    <submittedName>
        <fullName evidence="1">Uncharacterized protein</fullName>
    </submittedName>
</protein>
<gene>
    <name evidence="1" type="ORF">Afil01_46330</name>
</gene>
<organism evidence="1 2">
    <name type="scientific">Actinorhabdospora filicis</name>
    <dbReference type="NCBI Taxonomy" id="1785913"/>
    <lineage>
        <taxon>Bacteria</taxon>
        <taxon>Bacillati</taxon>
        <taxon>Actinomycetota</taxon>
        <taxon>Actinomycetes</taxon>
        <taxon>Micromonosporales</taxon>
        <taxon>Micromonosporaceae</taxon>
        <taxon>Actinorhabdospora</taxon>
    </lineage>
</organism>
<dbReference type="Proteomes" id="UP001165079">
    <property type="component" value="Unassembled WGS sequence"/>
</dbReference>
<dbReference type="AlphaFoldDB" id="A0A9W6SSA2"/>
<accession>A0A9W6SSA2</accession>
<evidence type="ECO:0000313" key="2">
    <source>
        <dbReference type="Proteomes" id="UP001165079"/>
    </source>
</evidence>
<dbReference type="EMBL" id="BSTX01000003">
    <property type="protein sequence ID" value="GLZ79826.1"/>
    <property type="molecule type" value="Genomic_DNA"/>
</dbReference>
<reference evidence="1" key="1">
    <citation type="submission" date="2023-03" db="EMBL/GenBank/DDBJ databases">
        <title>Actinorhabdospora filicis NBRC 111898.</title>
        <authorList>
            <person name="Ichikawa N."/>
            <person name="Sato H."/>
            <person name="Tonouchi N."/>
        </authorList>
    </citation>
    <scope>NUCLEOTIDE SEQUENCE</scope>
    <source>
        <strain evidence="1">NBRC 111898</strain>
    </source>
</reference>
<comment type="caution">
    <text evidence="1">The sequence shown here is derived from an EMBL/GenBank/DDBJ whole genome shotgun (WGS) entry which is preliminary data.</text>
</comment>
<keyword evidence="2" id="KW-1185">Reference proteome</keyword>